<dbReference type="EMBL" id="MNAD01000329">
    <property type="protein sequence ID" value="OJT14068.1"/>
    <property type="molecule type" value="Genomic_DNA"/>
</dbReference>
<keyword evidence="3" id="KW-1185">Reference proteome</keyword>
<evidence type="ECO:0000313" key="2">
    <source>
        <dbReference type="EMBL" id="OJT14068.1"/>
    </source>
</evidence>
<name>A0A1M2W2I5_TRAPU</name>
<protein>
    <submittedName>
        <fullName evidence="2">Uncharacterized protein</fullName>
    </submittedName>
</protein>
<proteinExistence type="predicted"/>
<comment type="caution">
    <text evidence="2">The sequence shown here is derived from an EMBL/GenBank/DDBJ whole genome shotgun (WGS) entry which is preliminary data.</text>
</comment>
<feature type="compositionally biased region" description="Basic and acidic residues" evidence="1">
    <location>
        <begin position="12"/>
        <end position="25"/>
    </location>
</feature>
<reference evidence="2 3" key="1">
    <citation type="submission" date="2016-10" db="EMBL/GenBank/DDBJ databases">
        <title>Genome sequence of the basidiomycete white-rot fungus Trametes pubescens.</title>
        <authorList>
            <person name="Makela M.R."/>
            <person name="Granchi Z."/>
            <person name="Peng M."/>
            <person name="De Vries R.P."/>
            <person name="Grigoriev I."/>
            <person name="Riley R."/>
            <person name="Hilden K."/>
        </authorList>
    </citation>
    <scope>NUCLEOTIDE SEQUENCE [LARGE SCALE GENOMIC DNA]</scope>
    <source>
        <strain evidence="2 3">FBCC735</strain>
    </source>
</reference>
<evidence type="ECO:0000313" key="3">
    <source>
        <dbReference type="Proteomes" id="UP000184267"/>
    </source>
</evidence>
<accession>A0A1M2W2I5</accession>
<dbReference type="AlphaFoldDB" id="A0A1M2W2I5"/>
<dbReference type="Proteomes" id="UP000184267">
    <property type="component" value="Unassembled WGS sequence"/>
</dbReference>
<dbReference type="STRING" id="154538.A0A1M2W2I5"/>
<organism evidence="2 3">
    <name type="scientific">Trametes pubescens</name>
    <name type="common">White-rot fungus</name>
    <dbReference type="NCBI Taxonomy" id="154538"/>
    <lineage>
        <taxon>Eukaryota</taxon>
        <taxon>Fungi</taxon>
        <taxon>Dikarya</taxon>
        <taxon>Basidiomycota</taxon>
        <taxon>Agaricomycotina</taxon>
        <taxon>Agaricomycetes</taxon>
        <taxon>Polyporales</taxon>
        <taxon>Polyporaceae</taxon>
        <taxon>Trametes</taxon>
    </lineage>
</organism>
<feature type="region of interest" description="Disordered" evidence="1">
    <location>
        <begin position="1"/>
        <end position="72"/>
    </location>
</feature>
<feature type="compositionally biased region" description="Low complexity" evidence="1">
    <location>
        <begin position="33"/>
        <end position="52"/>
    </location>
</feature>
<dbReference type="OrthoDB" id="2755095at2759"/>
<sequence>MDACPPEITDPTIRERWPNLGDGRRTTLLVAARQSPSDSGRGSSGAAAGYPPRAVPPSGLQAPQGNMYSDDDSMGEEEYAILRERMRVNRRRLSSGGTFVPAGHHASDAAPIDPQLVLHDHHMLLERSHQLEARISTLEAHGGTAQPQAVATVPHARGGRTAAYAARGGLAGNRRARQVDNGTPAGLEERSDGVYCPDPNAEKDDSGPLDILKINAAKLSVLQKNGLTKMQVAVRLAFRQTTGVLSTEVEWPEWSSDADEDLFPGMPVNFKGSVEHPVNRTLLTRVAAVAMQDLKKNVSSHAAWMNAPDVKLTSLLLLELAKVTFRGFKRNYRGQTDSEVQTRLDDGARATRRLNRRKKKCANLKLAAPGYQAEYGVDPLELLVPDMMSDDASGPEDENIESKIEWKCRMAQKAGMVGRTDDELSKMVFFEVIRPNWRSEALTKVLHELWAVFWRALNIRSARAMTPRIKSSDRTSDKPPQFSPYNFGINQAWYDAHKDKDTHAVFLRDWFSYPDPAGFGVAASPIDPPDGAAGGN</sequence>
<gene>
    <name evidence="2" type="ORF">TRAPUB_9380</name>
</gene>
<dbReference type="OMA" id="PTIRERW"/>
<evidence type="ECO:0000256" key="1">
    <source>
        <dbReference type="SAM" id="MobiDB-lite"/>
    </source>
</evidence>